<evidence type="ECO:0000313" key="2">
    <source>
        <dbReference type="EMBL" id="RAQ28826.1"/>
    </source>
</evidence>
<evidence type="ECO:0000313" key="3">
    <source>
        <dbReference type="Proteomes" id="UP000249377"/>
    </source>
</evidence>
<reference evidence="2 3" key="1">
    <citation type="submission" date="2018-06" db="EMBL/GenBank/DDBJ databases">
        <title>Noncontiguous genome sequence of Ruminococcaceae bacterium ASD2818.</title>
        <authorList>
            <person name="Chaplin A.V."/>
            <person name="Sokolova S.R."/>
            <person name="Kochetkova T.O."/>
            <person name="Goltsov A.Y."/>
            <person name="Trofimov D.Y."/>
            <person name="Efimov B.A."/>
        </authorList>
    </citation>
    <scope>NUCLEOTIDE SEQUENCE [LARGE SCALE GENOMIC DNA]</scope>
    <source>
        <strain evidence="2 3">ASD2818</strain>
    </source>
</reference>
<proteinExistence type="predicted"/>
<protein>
    <submittedName>
        <fullName evidence="2">Uncharacterized protein</fullName>
    </submittedName>
</protein>
<sequence>MGASLFGTRPGQAAKQLAAAASFPPRHTGTGILRPLNRPSRSNRLVLFSGCAHLYARGFYFMPRTAIFQSAAGEAAQQQYNSKRKSPLGIKKQPSYWMAA</sequence>
<dbReference type="Proteomes" id="UP000249377">
    <property type="component" value="Unassembled WGS sequence"/>
</dbReference>
<comment type="caution">
    <text evidence="2">The sequence shown here is derived from an EMBL/GenBank/DDBJ whole genome shotgun (WGS) entry which is preliminary data.</text>
</comment>
<feature type="region of interest" description="Disordered" evidence="1">
    <location>
        <begin position="78"/>
        <end position="100"/>
    </location>
</feature>
<organism evidence="2 3">
    <name type="scientific">Hydrogeniiclostridium mannosilyticum</name>
    <dbReference type="NCBI Taxonomy" id="2764322"/>
    <lineage>
        <taxon>Bacteria</taxon>
        <taxon>Bacillati</taxon>
        <taxon>Bacillota</taxon>
        <taxon>Clostridia</taxon>
        <taxon>Eubacteriales</taxon>
        <taxon>Acutalibacteraceae</taxon>
        <taxon>Hydrogeniiclostridium</taxon>
    </lineage>
</organism>
<keyword evidence="3" id="KW-1185">Reference proteome</keyword>
<name>A0A328UJ59_9FIRM</name>
<accession>A0A328UJ59</accession>
<dbReference type="EMBL" id="QLYR01000004">
    <property type="protein sequence ID" value="RAQ28826.1"/>
    <property type="molecule type" value="Genomic_DNA"/>
</dbReference>
<evidence type="ECO:0000256" key="1">
    <source>
        <dbReference type="SAM" id="MobiDB-lite"/>
    </source>
</evidence>
<gene>
    <name evidence="2" type="ORF">DPQ25_08550</name>
</gene>
<dbReference type="AlphaFoldDB" id="A0A328UJ59"/>